<sequence>MRSCFGSCVILHLFYPLLSCSVVLIQGVITDAQIYEVGLPAHCAFSLAMVSNGPAYISFYHFHSLALWHMMRSVFLCLTLNLHV</sequence>
<dbReference type="Proteomes" id="UP000594263">
    <property type="component" value="Unplaced"/>
</dbReference>
<dbReference type="EnsemblPlants" id="Kaladp0002s0114.1.v1.1">
    <property type="protein sequence ID" value="Kaladp0002s0114.1.v1.1.CDS.1"/>
    <property type="gene ID" value="Kaladp0002s0114.v1.1"/>
</dbReference>
<evidence type="ECO:0000313" key="2">
    <source>
        <dbReference type="EnsemblPlants" id="Kaladp0002s0114.1.v1.1.CDS.1"/>
    </source>
</evidence>
<dbReference type="AlphaFoldDB" id="A0A7N0R9N0"/>
<feature type="signal peptide" evidence="1">
    <location>
        <begin position="1"/>
        <end position="19"/>
    </location>
</feature>
<feature type="chain" id="PRO_5029476322" description="Secreted protein" evidence="1">
    <location>
        <begin position="20"/>
        <end position="84"/>
    </location>
</feature>
<keyword evidence="3" id="KW-1185">Reference proteome</keyword>
<protein>
    <recommendedName>
        <fullName evidence="4">Secreted protein</fullName>
    </recommendedName>
</protein>
<accession>A0A7N0R9N0</accession>
<name>A0A7N0R9N0_KALFE</name>
<evidence type="ECO:0000256" key="1">
    <source>
        <dbReference type="SAM" id="SignalP"/>
    </source>
</evidence>
<keyword evidence="1" id="KW-0732">Signal</keyword>
<organism evidence="2 3">
    <name type="scientific">Kalanchoe fedtschenkoi</name>
    <name type="common">Lavender scallops</name>
    <name type="synonym">South American air plant</name>
    <dbReference type="NCBI Taxonomy" id="63787"/>
    <lineage>
        <taxon>Eukaryota</taxon>
        <taxon>Viridiplantae</taxon>
        <taxon>Streptophyta</taxon>
        <taxon>Embryophyta</taxon>
        <taxon>Tracheophyta</taxon>
        <taxon>Spermatophyta</taxon>
        <taxon>Magnoliopsida</taxon>
        <taxon>eudicotyledons</taxon>
        <taxon>Gunneridae</taxon>
        <taxon>Pentapetalae</taxon>
        <taxon>Saxifragales</taxon>
        <taxon>Crassulaceae</taxon>
        <taxon>Kalanchoe</taxon>
    </lineage>
</organism>
<reference evidence="2" key="1">
    <citation type="submission" date="2021-01" db="UniProtKB">
        <authorList>
            <consortium name="EnsemblPlants"/>
        </authorList>
    </citation>
    <scope>IDENTIFICATION</scope>
</reference>
<evidence type="ECO:0000313" key="3">
    <source>
        <dbReference type="Proteomes" id="UP000594263"/>
    </source>
</evidence>
<dbReference type="Gramene" id="Kaladp0002s0114.1.v1.1">
    <property type="protein sequence ID" value="Kaladp0002s0114.1.v1.1.CDS.1"/>
    <property type="gene ID" value="Kaladp0002s0114.v1.1"/>
</dbReference>
<evidence type="ECO:0008006" key="4">
    <source>
        <dbReference type="Google" id="ProtNLM"/>
    </source>
</evidence>
<proteinExistence type="predicted"/>